<reference evidence="2 3" key="1">
    <citation type="submission" date="2016-10" db="EMBL/GenBank/DDBJ databases">
        <authorList>
            <person name="de Groot N.N."/>
        </authorList>
    </citation>
    <scope>NUCLEOTIDE SEQUENCE [LARGE SCALE GENOMIC DNA]</scope>
    <source>
        <strain evidence="2 3">CGMCC 4.2026</strain>
    </source>
</reference>
<feature type="chain" id="PRO_5010311314" description="Ig-like domain-containing protein" evidence="1">
    <location>
        <begin position="34"/>
        <end position="145"/>
    </location>
</feature>
<name>A0A1H8SKK3_9ACTN</name>
<dbReference type="Gene3D" id="2.60.40.2880">
    <property type="entry name" value="MmpS1-5, C-terminal soluble domain"/>
    <property type="match status" value="1"/>
</dbReference>
<protein>
    <recommendedName>
        <fullName evidence="4">Ig-like domain-containing protein</fullName>
    </recommendedName>
</protein>
<feature type="signal peptide" evidence="1">
    <location>
        <begin position="1"/>
        <end position="33"/>
    </location>
</feature>
<evidence type="ECO:0000313" key="3">
    <source>
        <dbReference type="Proteomes" id="UP000181951"/>
    </source>
</evidence>
<dbReference type="PROSITE" id="PS51257">
    <property type="entry name" value="PROKAR_LIPOPROTEIN"/>
    <property type="match status" value="1"/>
</dbReference>
<evidence type="ECO:0000256" key="1">
    <source>
        <dbReference type="SAM" id="SignalP"/>
    </source>
</evidence>
<dbReference type="InterPro" id="IPR038468">
    <property type="entry name" value="MmpS_C"/>
</dbReference>
<evidence type="ECO:0000313" key="2">
    <source>
        <dbReference type="EMBL" id="SEO79087.1"/>
    </source>
</evidence>
<organism evidence="2 3">
    <name type="scientific">Actinacidiphila rubida</name>
    <dbReference type="NCBI Taxonomy" id="310780"/>
    <lineage>
        <taxon>Bacteria</taxon>
        <taxon>Bacillati</taxon>
        <taxon>Actinomycetota</taxon>
        <taxon>Actinomycetes</taxon>
        <taxon>Kitasatosporales</taxon>
        <taxon>Streptomycetaceae</taxon>
        <taxon>Actinacidiphila</taxon>
    </lineage>
</organism>
<accession>A0A1H8SKK3</accession>
<dbReference type="AlphaFoldDB" id="A0A1H8SKK3"/>
<dbReference type="STRING" id="310780.SAMN05216267_104330"/>
<keyword evidence="3" id="KW-1185">Reference proteome</keyword>
<dbReference type="EMBL" id="FODD01000043">
    <property type="protein sequence ID" value="SEO79087.1"/>
    <property type="molecule type" value="Genomic_DNA"/>
</dbReference>
<evidence type="ECO:0008006" key="4">
    <source>
        <dbReference type="Google" id="ProtNLM"/>
    </source>
</evidence>
<keyword evidence="1" id="KW-0732">Signal</keyword>
<dbReference type="OrthoDB" id="3697696at2"/>
<dbReference type="Proteomes" id="UP000181951">
    <property type="component" value="Unassembled WGS sequence"/>
</dbReference>
<dbReference type="RefSeq" id="WP_069462555.1">
    <property type="nucleotide sequence ID" value="NZ_FODD01000043.1"/>
</dbReference>
<gene>
    <name evidence="2" type="ORF">SAMN05216267_104330</name>
</gene>
<sequence>MSASARTLLSRITTVSAAGTCLLAAACSGTSSAAGHPAQDSPRPTRHIVSYQVDGHGTADITWSGTSGGTATGVTLPWHRTGQRSDGTRGVTLTVVLGRTGGKATCSLTVDGRRVGTSLAQGSYGRAACTTQATATARGNAASDA</sequence>
<proteinExistence type="predicted"/>